<dbReference type="Proteomes" id="UP001153555">
    <property type="component" value="Unassembled WGS sequence"/>
</dbReference>
<dbReference type="EMBL" id="CACSLK010027752">
    <property type="protein sequence ID" value="CAA0827947.1"/>
    <property type="molecule type" value="Genomic_DNA"/>
</dbReference>
<accession>A0A9N7RFZ9</accession>
<dbReference type="InterPro" id="IPR043502">
    <property type="entry name" value="DNA/RNA_pol_sf"/>
</dbReference>
<evidence type="ECO:0000259" key="1">
    <source>
        <dbReference type="Pfam" id="PF00078"/>
    </source>
</evidence>
<feature type="non-terminal residue" evidence="2">
    <location>
        <position position="382"/>
    </location>
</feature>
<comment type="caution">
    <text evidence="2">The sequence shown here is derived from an EMBL/GenBank/DDBJ whole genome shotgun (WGS) entry which is preliminary data.</text>
</comment>
<evidence type="ECO:0000313" key="3">
    <source>
        <dbReference type="Proteomes" id="UP001153555"/>
    </source>
</evidence>
<protein>
    <submittedName>
        <fullName evidence="2">DNAse I-like superfamily protein</fullName>
    </submittedName>
</protein>
<dbReference type="SUPFAM" id="SSF56672">
    <property type="entry name" value="DNA/RNA polymerases"/>
    <property type="match status" value="1"/>
</dbReference>
<proteinExistence type="predicted"/>
<sequence length="382" mass="42744">SGEKSAPPQQNSNQDSIVFANESPIKNAQSAAEVCKDNPGKERSEFVAAEAHSQMSVGLEIMPAPVEPTPTAIMTWGERMEFPMEVEQQGVSVIPNIEIQMKENVKGLVEAKTVSTWRRKQKSVGRLVRVVSDNGEMKASSGLNNEDGAATSMKRSREVVLYKGESQGSEESAEKKVKVDGADDKVEKASLKWPQDSILVQPIEEKEIKAALFLMESDKAPGEDGMTVFFFKHFWNIIKDDICAAVKSFFLSGNMLKNWKHTVITLIPKCLYPDSLSNFRPISLCGVLYKVVAKIIAERLKLCLNSCISSAQTAFVPGRSLLDNVVIAQEVLHYLHRHRSRPHAFMAVKLDMEKAYDRVEWSCIKVIMRKMGFYGKFVNWIL</sequence>
<dbReference type="PANTHER" id="PTHR19446">
    <property type="entry name" value="REVERSE TRANSCRIPTASES"/>
    <property type="match status" value="1"/>
</dbReference>
<name>A0A9N7RFZ9_STRHE</name>
<dbReference type="InterPro" id="IPR000477">
    <property type="entry name" value="RT_dom"/>
</dbReference>
<organism evidence="2 3">
    <name type="scientific">Striga hermonthica</name>
    <name type="common">Purple witchweed</name>
    <name type="synonym">Buchnera hermonthica</name>
    <dbReference type="NCBI Taxonomy" id="68872"/>
    <lineage>
        <taxon>Eukaryota</taxon>
        <taxon>Viridiplantae</taxon>
        <taxon>Streptophyta</taxon>
        <taxon>Embryophyta</taxon>
        <taxon>Tracheophyta</taxon>
        <taxon>Spermatophyta</taxon>
        <taxon>Magnoliopsida</taxon>
        <taxon>eudicotyledons</taxon>
        <taxon>Gunneridae</taxon>
        <taxon>Pentapetalae</taxon>
        <taxon>asterids</taxon>
        <taxon>lamiids</taxon>
        <taxon>Lamiales</taxon>
        <taxon>Orobanchaceae</taxon>
        <taxon>Buchnereae</taxon>
        <taxon>Striga</taxon>
    </lineage>
</organism>
<gene>
    <name evidence="2" type="ORF">SHERM_23642</name>
</gene>
<evidence type="ECO:0000313" key="2">
    <source>
        <dbReference type="EMBL" id="CAA0827947.1"/>
    </source>
</evidence>
<feature type="domain" description="Reverse transcriptase" evidence="1">
    <location>
        <begin position="276"/>
        <end position="364"/>
    </location>
</feature>
<keyword evidence="3" id="KW-1185">Reference proteome</keyword>
<dbReference type="CDD" id="cd01650">
    <property type="entry name" value="RT_nLTR_like"/>
    <property type="match status" value="1"/>
</dbReference>
<feature type="non-terminal residue" evidence="2">
    <location>
        <position position="1"/>
    </location>
</feature>
<dbReference type="AlphaFoldDB" id="A0A9N7RFZ9"/>
<dbReference type="Pfam" id="PF00078">
    <property type="entry name" value="RVT_1"/>
    <property type="match status" value="1"/>
</dbReference>
<reference evidence="2" key="1">
    <citation type="submission" date="2019-12" db="EMBL/GenBank/DDBJ databases">
        <authorList>
            <person name="Scholes J."/>
        </authorList>
    </citation>
    <scope>NUCLEOTIDE SEQUENCE</scope>
</reference>
<dbReference type="OrthoDB" id="913685at2759"/>